<protein>
    <recommendedName>
        <fullName evidence="3">Protein-glutamine gamma-glutamyltransferase-like C-terminal domain-containing protein</fullName>
    </recommendedName>
</protein>
<evidence type="ECO:0000313" key="5">
    <source>
        <dbReference type="Proteomes" id="UP001519290"/>
    </source>
</evidence>
<dbReference type="Pfam" id="PF13559">
    <property type="entry name" value="DUF4129"/>
    <property type="match status" value="1"/>
</dbReference>
<dbReference type="Proteomes" id="UP001519290">
    <property type="component" value="Unassembled WGS sequence"/>
</dbReference>
<dbReference type="EMBL" id="JAGIOD010000002">
    <property type="protein sequence ID" value="MBP2383557.1"/>
    <property type="molecule type" value="Genomic_DNA"/>
</dbReference>
<dbReference type="RefSeq" id="WP_209904349.1">
    <property type="nucleotide sequence ID" value="NZ_BAAAJW010000009.1"/>
</dbReference>
<feature type="domain" description="Protein-glutamine gamma-glutamyltransferase-like C-terminal" evidence="3">
    <location>
        <begin position="127"/>
        <end position="196"/>
    </location>
</feature>
<feature type="transmembrane region" description="Helical" evidence="2">
    <location>
        <begin position="60"/>
        <end position="78"/>
    </location>
</feature>
<dbReference type="InterPro" id="IPR025403">
    <property type="entry name" value="TgpA-like_C"/>
</dbReference>
<feature type="region of interest" description="Disordered" evidence="1">
    <location>
        <begin position="206"/>
        <end position="237"/>
    </location>
</feature>
<accession>A0ABS4X519</accession>
<keyword evidence="2" id="KW-0472">Membrane</keyword>
<reference evidence="4 5" key="1">
    <citation type="submission" date="2021-03" db="EMBL/GenBank/DDBJ databases">
        <title>Sequencing the genomes of 1000 actinobacteria strains.</title>
        <authorList>
            <person name="Klenk H.-P."/>
        </authorList>
    </citation>
    <scope>NUCLEOTIDE SEQUENCE [LARGE SCALE GENOMIC DNA]</scope>
    <source>
        <strain evidence="4 5">DSM 14566</strain>
    </source>
</reference>
<keyword evidence="2" id="KW-0812">Transmembrane</keyword>
<evidence type="ECO:0000256" key="1">
    <source>
        <dbReference type="SAM" id="MobiDB-lite"/>
    </source>
</evidence>
<proteinExistence type="predicted"/>
<evidence type="ECO:0000256" key="2">
    <source>
        <dbReference type="SAM" id="Phobius"/>
    </source>
</evidence>
<keyword evidence="2" id="KW-1133">Transmembrane helix</keyword>
<evidence type="ECO:0000259" key="3">
    <source>
        <dbReference type="Pfam" id="PF13559"/>
    </source>
</evidence>
<organism evidence="4 5">
    <name type="scientific">Brachybacterium sacelli</name>
    <dbReference type="NCBI Taxonomy" id="173364"/>
    <lineage>
        <taxon>Bacteria</taxon>
        <taxon>Bacillati</taxon>
        <taxon>Actinomycetota</taxon>
        <taxon>Actinomycetes</taxon>
        <taxon>Micrococcales</taxon>
        <taxon>Dermabacteraceae</taxon>
        <taxon>Brachybacterium</taxon>
    </lineage>
</organism>
<comment type="caution">
    <text evidence="4">The sequence shown here is derived from an EMBL/GenBank/DDBJ whole genome shotgun (WGS) entry which is preliminary data.</text>
</comment>
<keyword evidence="5" id="KW-1185">Reference proteome</keyword>
<gene>
    <name evidence="4" type="ORF">JOF43_003546</name>
</gene>
<name>A0ABS4X519_9MICO</name>
<sequence>MITAGPPPVDPDEARSRLLEELSKSEYDDSPGFVEWLLGTIEQWLVDLVDGIDGSSTTQAVVAVALVLVLLAAAFLVLRRTGLIRRNPSLAVAAELDADPVLTASELRTASREAIVGGRPDDGTVLALRALVRDLEVRTLLDVSVGMTAHEAADRAARAYPDLRGRLLRGADAFDTAAYSHRPATEKQADDLLRLAEYVADAAPDLTAADSAGASRDVEGASPTADGSDDAHTGGRP</sequence>
<evidence type="ECO:0000313" key="4">
    <source>
        <dbReference type="EMBL" id="MBP2383557.1"/>
    </source>
</evidence>